<keyword evidence="5" id="KW-0067">ATP-binding</keyword>
<evidence type="ECO:0000256" key="5">
    <source>
        <dbReference type="ARBA" id="ARBA00022840"/>
    </source>
</evidence>
<evidence type="ECO:0000256" key="1">
    <source>
        <dbReference type="ARBA" id="ARBA00022741"/>
    </source>
</evidence>
<dbReference type="InterPro" id="IPR033454">
    <property type="entry name" value="RecG_wedge"/>
</dbReference>
<dbReference type="Gene3D" id="2.40.50.140">
    <property type="entry name" value="Nucleic acid-binding proteins"/>
    <property type="match status" value="1"/>
</dbReference>
<dbReference type="PANTHER" id="PTHR47964:SF1">
    <property type="entry name" value="ATP-DEPENDENT DNA HELICASE HOMOLOG RECG, CHLOROPLASTIC"/>
    <property type="match status" value="1"/>
</dbReference>
<dbReference type="InterPro" id="IPR027417">
    <property type="entry name" value="P-loop_NTPase"/>
</dbReference>
<keyword evidence="3" id="KW-0378">Hydrolase</keyword>
<keyword evidence="4 11" id="KW-0347">Helicase</keyword>
<dbReference type="PANTHER" id="PTHR47964">
    <property type="entry name" value="ATP-DEPENDENT DNA HELICASE HOMOLOG RECG, CHLOROPLASTIC"/>
    <property type="match status" value="1"/>
</dbReference>
<dbReference type="HOGENOM" id="CLU_005122_7_1_0"/>
<keyword evidence="2" id="KW-0227">DNA damage</keyword>
<evidence type="ECO:0000256" key="3">
    <source>
        <dbReference type="ARBA" id="ARBA00022801"/>
    </source>
</evidence>
<keyword evidence="6" id="KW-0238">DNA-binding</keyword>
<dbReference type="NCBIfam" id="NF008168">
    <property type="entry name" value="PRK10917.2-2"/>
    <property type="match status" value="1"/>
</dbReference>
<dbReference type="PROSITE" id="PS51192">
    <property type="entry name" value="HELICASE_ATP_BIND_1"/>
    <property type="match status" value="1"/>
</dbReference>
<accession>E3CWA7</accession>
<dbReference type="eggNOG" id="COG1200">
    <property type="taxonomic scope" value="Bacteria"/>
</dbReference>
<dbReference type="InterPro" id="IPR011545">
    <property type="entry name" value="DEAD/DEAH_box_helicase_dom"/>
</dbReference>
<dbReference type="InterPro" id="IPR012340">
    <property type="entry name" value="NA-bd_OB-fold"/>
</dbReference>
<dbReference type="InterPro" id="IPR047112">
    <property type="entry name" value="RecG/Mfd"/>
</dbReference>
<keyword evidence="1" id="KW-0547">Nucleotide-binding</keyword>
<dbReference type="Pfam" id="PF19833">
    <property type="entry name" value="RecG_dom3_C"/>
    <property type="match status" value="1"/>
</dbReference>
<dbReference type="PROSITE" id="PS51194">
    <property type="entry name" value="HELICASE_CTER"/>
    <property type="match status" value="1"/>
</dbReference>
<dbReference type="GO" id="GO:0006281">
    <property type="term" value="P:DNA repair"/>
    <property type="evidence" value="ECO:0007669"/>
    <property type="project" value="UniProtKB-KW"/>
</dbReference>
<name>E3CWA7_9BACT</name>
<evidence type="ECO:0000256" key="6">
    <source>
        <dbReference type="ARBA" id="ARBA00023125"/>
    </source>
</evidence>
<feature type="domain" description="Helicase C-terminal" evidence="10">
    <location>
        <begin position="456"/>
        <end position="620"/>
    </location>
</feature>
<dbReference type="Pfam" id="PF00271">
    <property type="entry name" value="Helicase_C"/>
    <property type="match status" value="1"/>
</dbReference>
<dbReference type="CDD" id="cd04488">
    <property type="entry name" value="RecG_wedge_OBF"/>
    <property type="match status" value="1"/>
</dbReference>
<evidence type="ECO:0000313" key="12">
    <source>
        <dbReference type="Proteomes" id="UP000005096"/>
    </source>
</evidence>
<evidence type="ECO:0000256" key="8">
    <source>
        <dbReference type="ARBA" id="ARBA00049819"/>
    </source>
</evidence>
<dbReference type="Pfam" id="PF00270">
    <property type="entry name" value="DEAD"/>
    <property type="match status" value="1"/>
</dbReference>
<keyword evidence="7" id="KW-0234">DNA repair</keyword>
<dbReference type="EMBL" id="CM001022">
    <property type="protein sequence ID" value="EFQ23359.1"/>
    <property type="molecule type" value="Genomic_DNA"/>
</dbReference>
<dbReference type="OrthoDB" id="9804325at2"/>
<dbReference type="SUPFAM" id="SSF50249">
    <property type="entry name" value="Nucleic acid-binding proteins"/>
    <property type="match status" value="1"/>
</dbReference>
<dbReference type="GO" id="GO:0003678">
    <property type="term" value="F:DNA helicase activity"/>
    <property type="evidence" value="ECO:0007669"/>
    <property type="project" value="TreeGrafter"/>
</dbReference>
<dbReference type="SUPFAM" id="SSF52540">
    <property type="entry name" value="P-loop containing nucleoside triphosphate hydrolases"/>
    <property type="match status" value="2"/>
</dbReference>
<reference evidence="11 12" key="1">
    <citation type="journal article" date="2010" name="Stand. Genomic Sci.">
        <title>Non-contiguous finished genome sequence of Aminomonas paucivorans type strain (GLU-3).</title>
        <authorList>
            <person name="Pitluck S."/>
            <person name="Yasawong M."/>
            <person name="Held B."/>
            <person name="Lapidus A."/>
            <person name="Nolan M."/>
            <person name="Copeland A."/>
            <person name="Lucas S."/>
            <person name="Del Rio T.G."/>
            <person name="Tice H."/>
            <person name="Cheng J.F."/>
            <person name="Chertkov O."/>
            <person name="Goodwin L."/>
            <person name="Tapia R."/>
            <person name="Han C."/>
            <person name="Liolios K."/>
            <person name="Ivanova N."/>
            <person name="Mavromatis K."/>
            <person name="Ovchinnikova G."/>
            <person name="Pati A."/>
            <person name="Chen A."/>
            <person name="Palaniappan K."/>
            <person name="Land M."/>
            <person name="Hauser L."/>
            <person name="Chang Y.J."/>
            <person name="Jeffries C.D."/>
            <person name="Pukall R."/>
            <person name="Spring S."/>
            <person name="Rohde M."/>
            <person name="Sikorski J."/>
            <person name="Goker M."/>
            <person name="Woyke T."/>
            <person name="Bristow J."/>
            <person name="Eisen J.A."/>
            <person name="Markowitz V."/>
            <person name="Hugenholtz P."/>
            <person name="Kyrpides N.C."/>
            <person name="Klenk H.P."/>
        </authorList>
    </citation>
    <scope>NUCLEOTIDE SEQUENCE [LARGE SCALE GENOMIC DNA]</scope>
    <source>
        <strain evidence="11 12">DSM 12260</strain>
    </source>
</reference>
<dbReference type="AlphaFoldDB" id="E3CWA7"/>
<evidence type="ECO:0000256" key="7">
    <source>
        <dbReference type="ARBA" id="ARBA00023204"/>
    </source>
</evidence>
<organism evidence="11 12">
    <name type="scientific">Aminomonas paucivorans DSM 12260</name>
    <dbReference type="NCBI Taxonomy" id="584708"/>
    <lineage>
        <taxon>Bacteria</taxon>
        <taxon>Thermotogati</taxon>
        <taxon>Synergistota</taxon>
        <taxon>Synergistia</taxon>
        <taxon>Synergistales</taxon>
        <taxon>Synergistaceae</taxon>
        <taxon>Aminomonas</taxon>
    </lineage>
</organism>
<dbReference type="GO" id="GO:0016787">
    <property type="term" value="F:hydrolase activity"/>
    <property type="evidence" value="ECO:0007669"/>
    <property type="project" value="UniProtKB-KW"/>
</dbReference>
<evidence type="ECO:0000259" key="9">
    <source>
        <dbReference type="PROSITE" id="PS51192"/>
    </source>
</evidence>
<dbReference type="STRING" id="584708.Apau_0932"/>
<dbReference type="PaxDb" id="584708-Apau_0932"/>
<dbReference type="GO" id="GO:0003677">
    <property type="term" value="F:DNA binding"/>
    <property type="evidence" value="ECO:0007669"/>
    <property type="project" value="UniProtKB-KW"/>
</dbReference>
<dbReference type="GO" id="GO:0005524">
    <property type="term" value="F:ATP binding"/>
    <property type="evidence" value="ECO:0007669"/>
    <property type="project" value="UniProtKB-KW"/>
</dbReference>
<evidence type="ECO:0000259" key="10">
    <source>
        <dbReference type="PROSITE" id="PS51194"/>
    </source>
</evidence>
<dbReference type="SMART" id="SM00490">
    <property type="entry name" value="HELICc"/>
    <property type="match status" value="1"/>
</dbReference>
<feature type="domain" description="Helicase ATP-binding" evidence="9">
    <location>
        <begin position="276"/>
        <end position="437"/>
    </location>
</feature>
<evidence type="ECO:0000256" key="4">
    <source>
        <dbReference type="ARBA" id="ARBA00022806"/>
    </source>
</evidence>
<proteinExistence type="predicted"/>
<dbReference type="Gene3D" id="3.40.50.300">
    <property type="entry name" value="P-loop containing nucleotide triphosphate hydrolases"/>
    <property type="match status" value="2"/>
</dbReference>
<evidence type="ECO:0000313" key="11">
    <source>
        <dbReference type="EMBL" id="EFQ23359.1"/>
    </source>
</evidence>
<dbReference type="Proteomes" id="UP000005096">
    <property type="component" value="Chromosome"/>
</dbReference>
<sequence>MREPFDPELPVSRLPGVGPRREAGLSRLGVRTLRDALFLFPRRYEDRRRLTPLEELQEGRPALFRGRVGELSSQRSQGKHRVRGLLSDPTGCLRLLWFHRPGVAAQLPPGTEAVFWGRPARFGDALVCVNPEFWTGSVPQGEEWGRIVPVYPGTEGLPPRWLRSFLLSQVERCAPQIPEELPESLIRRRGLLPLKEAVRQLHAPDDEVRWREARRRLAYQELLELQVPFALRRRAAASLPPPVLRCEKGVSERFWADLPFDPTPGQREALRALEADLGGRHPMNRLLQGDVGSGKTLVALGALHLVLRGGAQGAYLAPTEILARQVWEVARRLPALAPFPVDLVLGGRSLREREEQAEALERPEPRLVVGTHALLEDSVRFSRLGLAVIDEQHRFGVAQRAALAAKGRSPHLLVMTATPIPRTLSLALFGDLSSLALRDLPPGRSPVVTRVLGQKDLRRVLAFLRQELARGGRAFWVCPLVEESEGTGLPGAMQRREALARALPESCPEVVHGRLDGAAKAAALERFRSGESRLLVGTTVLEVGIDVPEATVMVVEHGERFGLSQLHQLRGRVGRGSSRGVCLLLSGTEEEDSLRRLRILERIGDGFRIAEADCALRGGGEMGGVRQHGDSGFKVADLRVDAALLEQARQDAQDWVDAEPALDSCPLFRKRLEERYPDVFRLLAGA</sequence>
<evidence type="ECO:0000256" key="2">
    <source>
        <dbReference type="ARBA" id="ARBA00022763"/>
    </source>
</evidence>
<protein>
    <recommendedName>
        <fullName evidence="8">Probable DNA 3'-5' helicase RecG</fullName>
    </recommendedName>
</protein>
<gene>
    <name evidence="11" type="ORF">Apau_0932</name>
</gene>
<dbReference type="Pfam" id="PF17191">
    <property type="entry name" value="RecG_wedge"/>
    <property type="match status" value="1"/>
</dbReference>
<dbReference type="RefSeq" id="WP_006300534.1">
    <property type="nucleotide sequence ID" value="NZ_CM001022.1"/>
</dbReference>
<dbReference type="InterPro" id="IPR014001">
    <property type="entry name" value="Helicase_ATP-bd"/>
</dbReference>
<dbReference type="InterPro" id="IPR045562">
    <property type="entry name" value="RecG_dom3_C"/>
</dbReference>
<dbReference type="SMART" id="SM00487">
    <property type="entry name" value="DEXDc"/>
    <property type="match status" value="1"/>
</dbReference>
<keyword evidence="12" id="KW-1185">Reference proteome</keyword>
<dbReference type="InterPro" id="IPR001650">
    <property type="entry name" value="Helicase_C-like"/>
</dbReference>